<evidence type="ECO:0000256" key="18">
    <source>
        <dbReference type="ARBA" id="ARBA00047899"/>
    </source>
</evidence>
<feature type="binding site" evidence="20">
    <location>
        <position position="553"/>
    </location>
    <ligand>
        <name>ATP</name>
        <dbReference type="ChEBI" id="CHEBI:30616"/>
    </ligand>
</feature>
<comment type="catalytic activity">
    <reaction evidence="19">
        <text>L-seryl-[protein] + ATP = O-phospho-L-seryl-[protein] + ADP + H(+)</text>
        <dbReference type="Rhea" id="RHEA:17989"/>
        <dbReference type="Rhea" id="RHEA-COMP:9863"/>
        <dbReference type="Rhea" id="RHEA-COMP:11604"/>
        <dbReference type="ChEBI" id="CHEBI:15378"/>
        <dbReference type="ChEBI" id="CHEBI:29999"/>
        <dbReference type="ChEBI" id="CHEBI:30616"/>
        <dbReference type="ChEBI" id="CHEBI:83421"/>
        <dbReference type="ChEBI" id="CHEBI:456216"/>
        <dbReference type="EC" id="2.7.11.1"/>
    </reaction>
</comment>
<dbReference type="OrthoDB" id="676979at2759"/>
<dbReference type="SMART" id="SM00369">
    <property type="entry name" value="LRR_TYP"/>
    <property type="match status" value="5"/>
</dbReference>
<dbReference type="InterPro" id="IPR003591">
    <property type="entry name" value="Leu-rich_rpt_typical-subtyp"/>
</dbReference>
<protein>
    <recommendedName>
        <fullName evidence="3">non-specific serine/threonine protein kinase</fullName>
        <ecNumber evidence="3">2.7.11.1</ecNumber>
    </recommendedName>
</protein>
<evidence type="ECO:0000256" key="5">
    <source>
        <dbReference type="ARBA" id="ARBA00022553"/>
    </source>
</evidence>
<keyword evidence="6" id="KW-0433">Leucine-rich repeat</keyword>
<comment type="catalytic activity">
    <reaction evidence="18">
        <text>L-threonyl-[protein] + ATP = O-phospho-L-threonyl-[protein] + ADP + H(+)</text>
        <dbReference type="Rhea" id="RHEA:46608"/>
        <dbReference type="Rhea" id="RHEA-COMP:11060"/>
        <dbReference type="Rhea" id="RHEA-COMP:11605"/>
        <dbReference type="ChEBI" id="CHEBI:15378"/>
        <dbReference type="ChEBI" id="CHEBI:30013"/>
        <dbReference type="ChEBI" id="CHEBI:30616"/>
        <dbReference type="ChEBI" id="CHEBI:61977"/>
        <dbReference type="ChEBI" id="CHEBI:456216"/>
        <dbReference type="EC" id="2.7.11.1"/>
    </reaction>
</comment>
<dbReference type="SUPFAM" id="SSF56112">
    <property type="entry name" value="Protein kinase-like (PK-like)"/>
    <property type="match status" value="1"/>
</dbReference>
<dbReference type="Pfam" id="PF23598">
    <property type="entry name" value="LRR_14"/>
    <property type="match status" value="1"/>
</dbReference>
<dbReference type="FunFam" id="1.10.510.10:FF:000445">
    <property type="entry name" value="MDIS1-interacting receptor like kinase 2"/>
    <property type="match status" value="1"/>
</dbReference>
<evidence type="ECO:0000256" key="11">
    <source>
        <dbReference type="ARBA" id="ARBA00022741"/>
    </source>
</evidence>
<feature type="chain" id="PRO_5026924479" description="non-specific serine/threonine protein kinase" evidence="22">
    <location>
        <begin position="27"/>
        <end position="824"/>
    </location>
</feature>
<evidence type="ECO:0000256" key="13">
    <source>
        <dbReference type="ARBA" id="ARBA00022840"/>
    </source>
</evidence>
<dbReference type="GeneID" id="111023614"/>
<keyword evidence="14 21" id="KW-1133">Transmembrane helix</keyword>
<gene>
    <name evidence="25" type="primary">LOC111023614</name>
</gene>
<organism evidence="24 25">
    <name type="scientific">Momordica charantia</name>
    <name type="common">Bitter gourd</name>
    <name type="synonym">Balsam pear</name>
    <dbReference type="NCBI Taxonomy" id="3673"/>
    <lineage>
        <taxon>Eukaryota</taxon>
        <taxon>Viridiplantae</taxon>
        <taxon>Streptophyta</taxon>
        <taxon>Embryophyta</taxon>
        <taxon>Tracheophyta</taxon>
        <taxon>Spermatophyta</taxon>
        <taxon>Magnoliopsida</taxon>
        <taxon>eudicotyledons</taxon>
        <taxon>Gunneridae</taxon>
        <taxon>Pentapetalae</taxon>
        <taxon>rosids</taxon>
        <taxon>fabids</taxon>
        <taxon>Cucurbitales</taxon>
        <taxon>Cucurbitaceae</taxon>
        <taxon>Momordiceae</taxon>
        <taxon>Momordica</taxon>
    </lineage>
</organism>
<feature type="domain" description="Protein kinase" evidence="23">
    <location>
        <begin position="525"/>
        <end position="794"/>
    </location>
</feature>
<dbReference type="InterPro" id="IPR051716">
    <property type="entry name" value="Plant_RL_S/T_kinase"/>
</dbReference>
<dbReference type="RefSeq" id="XP_022156783.1">
    <property type="nucleotide sequence ID" value="XM_022301091.1"/>
</dbReference>
<dbReference type="InterPro" id="IPR001611">
    <property type="entry name" value="Leu-rich_rpt"/>
</dbReference>
<evidence type="ECO:0000256" key="9">
    <source>
        <dbReference type="ARBA" id="ARBA00022729"/>
    </source>
</evidence>
<feature type="transmembrane region" description="Helical" evidence="21">
    <location>
        <begin position="463"/>
        <end position="485"/>
    </location>
</feature>
<keyword evidence="4" id="KW-0723">Serine/threonine-protein kinase</keyword>
<evidence type="ECO:0000256" key="21">
    <source>
        <dbReference type="SAM" id="Phobius"/>
    </source>
</evidence>
<dbReference type="InterPro" id="IPR008266">
    <property type="entry name" value="Tyr_kinase_AS"/>
</dbReference>
<keyword evidence="16" id="KW-0675">Receptor</keyword>
<reference evidence="25" key="1">
    <citation type="submission" date="2025-08" db="UniProtKB">
        <authorList>
            <consortium name="RefSeq"/>
        </authorList>
    </citation>
    <scope>IDENTIFICATION</scope>
    <source>
        <strain evidence="25">OHB3-1</strain>
    </source>
</reference>
<dbReference type="Gene3D" id="3.80.10.10">
    <property type="entry name" value="Ribonuclease Inhibitor"/>
    <property type="match status" value="2"/>
</dbReference>
<evidence type="ECO:0000256" key="14">
    <source>
        <dbReference type="ARBA" id="ARBA00022989"/>
    </source>
</evidence>
<evidence type="ECO:0000256" key="1">
    <source>
        <dbReference type="ARBA" id="ARBA00004236"/>
    </source>
</evidence>
<keyword evidence="9 22" id="KW-0732">Signal</keyword>
<keyword evidence="24" id="KW-1185">Reference proteome</keyword>
<dbReference type="PROSITE" id="PS50011">
    <property type="entry name" value="PROTEIN_KINASE_DOM"/>
    <property type="match status" value="1"/>
</dbReference>
<evidence type="ECO:0000256" key="4">
    <source>
        <dbReference type="ARBA" id="ARBA00022527"/>
    </source>
</evidence>
<evidence type="ECO:0000256" key="15">
    <source>
        <dbReference type="ARBA" id="ARBA00023136"/>
    </source>
</evidence>
<evidence type="ECO:0000256" key="20">
    <source>
        <dbReference type="PROSITE-ProRule" id="PRU10141"/>
    </source>
</evidence>
<keyword evidence="15 21" id="KW-0472">Membrane</keyword>
<dbReference type="FunFam" id="3.30.200.20:FF:000309">
    <property type="entry name" value="Leucine-rich repeat receptor protein kinase MSP1"/>
    <property type="match status" value="1"/>
</dbReference>
<evidence type="ECO:0000256" key="2">
    <source>
        <dbReference type="ARBA" id="ARBA00004479"/>
    </source>
</evidence>
<comment type="subcellular location">
    <subcellularLocation>
        <location evidence="1">Cell membrane</location>
    </subcellularLocation>
    <subcellularLocation>
        <location evidence="2">Membrane</location>
        <topology evidence="2">Single-pass type I membrane protein</topology>
    </subcellularLocation>
</comment>
<dbReference type="Gene3D" id="3.30.200.20">
    <property type="entry name" value="Phosphorylase Kinase, domain 1"/>
    <property type="match status" value="1"/>
</dbReference>
<keyword evidence="11 20" id="KW-0547">Nucleotide-binding</keyword>
<proteinExistence type="predicted"/>
<evidence type="ECO:0000256" key="17">
    <source>
        <dbReference type="ARBA" id="ARBA00023180"/>
    </source>
</evidence>
<evidence type="ECO:0000256" key="8">
    <source>
        <dbReference type="ARBA" id="ARBA00022692"/>
    </source>
</evidence>
<dbReference type="GO" id="GO:0004674">
    <property type="term" value="F:protein serine/threonine kinase activity"/>
    <property type="evidence" value="ECO:0007669"/>
    <property type="project" value="UniProtKB-KW"/>
</dbReference>
<dbReference type="GO" id="GO:0005886">
    <property type="term" value="C:plasma membrane"/>
    <property type="evidence" value="ECO:0007669"/>
    <property type="project" value="UniProtKB-SubCell"/>
</dbReference>
<dbReference type="AlphaFoldDB" id="A0A6J1DRK2"/>
<dbReference type="InterPro" id="IPR017441">
    <property type="entry name" value="Protein_kinase_ATP_BS"/>
</dbReference>
<keyword evidence="10" id="KW-0677">Repeat</keyword>
<accession>A0A6J1DRK2</accession>
<dbReference type="Proteomes" id="UP000504603">
    <property type="component" value="Unplaced"/>
</dbReference>
<keyword evidence="13 20" id="KW-0067">ATP-binding</keyword>
<keyword evidence="7" id="KW-0808">Transferase</keyword>
<evidence type="ECO:0000256" key="16">
    <source>
        <dbReference type="ARBA" id="ARBA00023170"/>
    </source>
</evidence>
<keyword evidence="17" id="KW-0325">Glycoprotein</keyword>
<dbReference type="GO" id="GO:0005524">
    <property type="term" value="F:ATP binding"/>
    <property type="evidence" value="ECO:0007669"/>
    <property type="project" value="UniProtKB-UniRule"/>
</dbReference>
<evidence type="ECO:0000256" key="10">
    <source>
        <dbReference type="ARBA" id="ARBA00022737"/>
    </source>
</evidence>
<keyword evidence="5" id="KW-0597">Phosphoprotein</keyword>
<dbReference type="PANTHER" id="PTHR48053:SF126">
    <property type="entry name" value="MDIS1-INTERACTING RECEPTOR LIKE KINASE 2-LIKE ISOFORM X1"/>
    <property type="match status" value="1"/>
</dbReference>
<keyword evidence="8 21" id="KW-0812">Transmembrane</keyword>
<evidence type="ECO:0000256" key="22">
    <source>
        <dbReference type="SAM" id="SignalP"/>
    </source>
</evidence>
<evidence type="ECO:0000256" key="12">
    <source>
        <dbReference type="ARBA" id="ARBA00022777"/>
    </source>
</evidence>
<evidence type="ECO:0000313" key="25">
    <source>
        <dbReference type="RefSeq" id="XP_022156783.1"/>
    </source>
</evidence>
<feature type="signal peptide" evidence="22">
    <location>
        <begin position="1"/>
        <end position="26"/>
    </location>
</feature>
<dbReference type="InterPro" id="IPR055414">
    <property type="entry name" value="LRR_R13L4/SHOC2-like"/>
</dbReference>
<dbReference type="FunFam" id="3.80.10.10:FF:000095">
    <property type="entry name" value="LRR receptor-like serine/threonine-protein kinase GSO1"/>
    <property type="match status" value="1"/>
</dbReference>
<dbReference type="PANTHER" id="PTHR48053">
    <property type="entry name" value="LEUCINE RICH REPEAT FAMILY PROTEIN, EXPRESSED"/>
    <property type="match status" value="1"/>
</dbReference>
<sequence>MMQNFTHACFLFLLLISSFFFSNLSSNSILVVASKLSPAQRETQALLKISPWWSARGQNISRPCCKWNGITCDVASGSVTSIEVNWPLPTGSTLQTLSFSSLPNLVHFCVFNSGLQGTIPPEIAHLSKLNYLDLSCNNLTGEIPSEIGNLTNLRLLNLVENMLNGTIPSTIGQLSHLTYLNISVNQIGGIIPLQIGNLKNLSTLSLSKNLLIAPIPSTIKYLTHLTKLRLDDNKLNGSLPSSLWSLPQLGELYLSSNNFSGSIPPQIGNLKSLKYISIQDNSLTGPIPSSIFHLTNLTDINLASNMFTGPIPQQIGDSQNLLNLNVSSNRITGPIPESFVNILYKNYSIINWRLPPSRDWSTKLVFDFSHNSIDGEVPHLLEEKDKIINPTSIDLSYNKLTGTVSDDLIRLRNINISFNLLQGPVSDRFLGRFNVSVVLGNQKLCGNDPQLHSCLSHKTPKTLMILLVLPILVFVVLFLFCLTLARSSPASAHSMKSDKHGNVFSIWDYDGKIAYEDIVEATEDFDIKYCIGTGGYGSVYKAKLPTGRVVALKKLHTYEAEQSILLKSFQNEVEMLKGVRHKNIIKLHGYCLHKRCMFLIYEYMERGSLFWVLSNDIEAVELDWDKRVSIISGIANALSHIHHDCTMPIIHRDVTTSNILLDSKQEAFLSDFGIARLLGLDSSYHTIVGGTYGYIAPELAYTMVVTEKCDVYSFGVVALETIMGKHPGELLNDLWSNSTSHVAVKDLLDSRLKSPLIKPGVAQSVVLVLTLALACLHPNPKARPTMQHVAKEFIVRRTHRKEVSFDEILIEQLLRQEIYHINKM</sequence>
<dbReference type="Gene3D" id="1.10.510.10">
    <property type="entry name" value="Transferase(Phosphotransferase) domain 1"/>
    <property type="match status" value="1"/>
</dbReference>
<dbReference type="PROSITE" id="PS00109">
    <property type="entry name" value="PROTEIN_KINASE_TYR"/>
    <property type="match status" value="1"/>
</dbReference>
<dbReference type="EC" id="2.7.11.1" evidence="3"/>
<evidence type="ECO:0000256" key="19">
    <source>
        <dbReference type="ARBA" id="ARBA00048679"/>
    </source>
</evidence>
<dbReference type="InterPro" id="IPR011009">
    <property type="entry name" value="Kinase-like_dom_sf"/>
</dbReference>
<dbReference type="InterPro" id="IPR000719">
    <property type="entry name" value="Prot_kinase_dom"/>
</dbReference>
<dbReference type="Pfam" id="PF00560">
    <property type="entry name" value="LRR_1"/>
    <property type="match status" value="3"/>
</dbReference>
<evidence type="ECO:0000256" key="3">
    <source>
        <dbReference type="ARBA" id="ARBA00012513"/>
    </source>
</evidence>
<evidence type="ECO:0000313" key="24">
    <source>
        <dbReference type="Proteomes" id="UP000504603"/>
    </source>
</evidence>
<evidence type="ECO:0000259" key="23">
    <source>
        <dbReference type="PROSITE" id="PS50011"/>
    </source>
</evidence>
<evidence type="ECO:0000256" key="6">
    <source>
        <dbReference type="ARBA" id="ARBA00022614"/>
    </source>
</evidence>
<dbReference type="Pfam" id="PF00069">
    <property type="entry name" value="Pkinase"/>
    <property type="match status" value="1"/>
</dbReference>
<keyword evidence="12" id="KW-0418">Kinase</keyword>
<dbReference type="PROSITE" id="PS00107">
    <property type="entry name" value="PROTEIN_KINASE_ATP"/>
    <property type="match status" value="1"/>
</dbReference>
<dbReference type="SUPFAM" id="SSF52058">
    <property type="entry name" value="L domain-like"/>
    <property type="match status" value="1"/>
</dbReference>
<evidence type="ECO:0000256" key="7">
    <source>
        <dbReference type="ARBA" id="ARBA00022679"/>
    </source>
</evidence>
<dbReference type="InterPro" id="IPR032675">
    <property type="entry name" value="LRR_dom_sf"/>
</dbReference>
<name>A0A6J1DRK2_MOMCH</name>
<dbReference type="KEGG" id="mcha:111023614"/>